<gene>
    <name evidence="2" type="ORF">ERS852471_00529</name>
</gene>
<evidence type="ECO:0000313" key="2">
    <source>
        <dbReference type="EMBL" id="CUN81836.1"/>
    </source>
</evidence>
<sequence length="108" mass="10764">MKLRVIAATLLAATLLVGCGSKESGEKLTGKAEGFGGEVTVEVTVDGDKITAVTATGDSETQGIGSKAIEELPGKIVEANSADVEVVSGATVTSTAIIDAVKSALESK</sequence>
<dbReference type="RefSeq" id="WP_055263645.1">
    <property type="nucleotide sequence ID" value="NZ_CABIXQ010000003.1"/>
</dbReference>
<dbReference type="PROSITE" id="PS51257">
    <property type="entry name" value="PROKAR_LIPOPROTEIN"/>
    <property type="match status" value="1"/>
</dbReference>
<proteinExistence type="predicted"/>
<reference evidence="2 3" key="1">
    <citation type="submission" date="2015-09" db="EMBL/GenBank/DDBJ databases">
        <authorList>
            <consortium name="Pathogen Informatics"/>
        </authorList>
    </citation>
    <scope>NUCLEOTIDE SEQUENCE [LARGE SCALE GENOMIC DNA]</scope>
    <source>
        <strain evidence="2 3">2789STDY5834856</strain>
    </source>
</reference>
<dbReference type="EMBL" id="CYZX01000003">
    <property type="protein sequence ID" value="CUN81836.1"/>
    <property type="molecule type" value="Genomic_DNA"/>
</dbReference>
<dbReference type="GO" id="GO:0010181">
    <property type="term" value="F:FMN binding"/>
    <property type="evidence" value="ECO:0007669"/>
    <property type="project" value="InterPro"/>
</dbReference>
<dbReference type="Proteomes" id="UP000095594">
    <property type="component" value="Unassembled WGS sequence"/>
</dbReference>
<dbReference type="Pfam" id="PF04205">
    <property type="entry name" value="FMN_bind"/>
    <property type="match status" value="1"/>
</dbReference>
<dbReference type="SMART" id="SM00900">
    <property type="entry name" value="FMN_bind"/>
    <property type="match status" value="1"/>
</dbReference>
<name>A0A174A2P7_9CLOT</name>
<accession>A0A174A2P7</accession>
<dbReference type="GO" id="GO:0016020">
    <property type="term" value="C:membrane"/>
    <property type="evidence" value="ECO:0007669"/>
    <property type="project" value="InterPro"/>
</dbReference>
<feature type="domain" description="FMN-binding" evidence="1">
    <location>
        <begin position="34"/>
        <end position="108"/>
    </location>
</feature>
<protein>
    <submittedName>
        <fullName evidence="2">FMN-binding domain-containing protein</fullName>
    </submittedName>
</protein>
<evidence type="ECO:0000313" key="3">
    <source>
        <dbReference type="Proteomes" id="UP000095594"/>
    </source>
</evidence>
<dbReference type="OrthoDB" id="9806724at2"/>
<dbReference type="Gene3D" id="3.90.1010.20">
    <property type="match status" value="1"/>
</dbReference>
<dbReference type="AlphaFoldDB" id="A0A174A2P7"/>
<organism evidence="2 3">
    <name type="scientific">Clostridium disporicum</name>
    <dbReference type="NCBI Taxonomy" id="84024"/>
    <lineage>
        <taxon>Bacteria</taxon>
        <taxon>Bacillati</taxon>
        <taxon>Bacillota</taxon>
        <taxon>Clostridia</taxon>
        <taxon>Eubacteriales</taxon>
        <taxon>Clostridiaceae</taxon>
        <taxon>Clostridium</taxon>
    </lineage>
</organism>
<dbReference type="InterPro" id="IPR007329">
    <property type="entry name" value="FMN-bd"/>
</dbReference>
<evidence type="ECO:0000259" key="1">
    <source>
        <dbReference type="SMART" id="SM00900"/>
    </source>
</evidence>